<comment type="caution">
    <text evidence="2">The sequence shown here is derived from an EMBL/GenBank/DDBJ whole genome shotgun (WGS) entry which is preliminary data.</text>
</comment>
<sequence>MLACVYQPVTNERLYDGSVKRLTSTPLQIIRLVKSQGRSSSGKTNECNLRKCKRPKSLSSSSSESEQSDASKSSGNRTTRRQKSRVILVGLEKQAIPSKGLTEN</sequence>
<evidence type="ECO:0000313" key="3">
    <source>
        <dbReference type="Proteomes" id="UP001372834"/>
    </source>
</evidence>
<gene>
    <name evidence="2" type="ORF">RUM43_011636</name>
</gene>
<dbReference type="AlphaFoldDB" id="A0AAN8S0F6"/>
<reference evidence="2 3" key="1">
    <citation type="submission" date="2023-10" db="EMBL/GenBank/DDBJ databases">
        <title>Genomes of two closely related lineages of the louse Polyplax serrata with different host specificities.</title>
        <authorList>
            <person name="Martinu J."/>
            <person name="Tarabai H."/>
            <person name="Stefka J."/>
            <person name="Hypsa V."/>
        </authorList>
    </citation>
    <scope>NUCLEOTIDE SEQUENCE [LARGE SCALE GENOMIC DNA]</scope>
    <source>
        <strain evidence="2">HR10_N</strain>
    </source>
</reference>
<name>A0AAN8S0F6_POLSC</name>
<feature type="compositionally biased region" description="Low complexity" evidence="1">
    <location>
        <begin position="57"/>
        <end position="74"/>
    </location>
</feature>
<organism evidence="2 3">
    <name type="scientific">Polyplax serrata</name>
    <name type="common">Common mouse louse</name>
    <dbReference type="NCBI Taxonomy" id="468196"/>
    <lineage>
        <taxon>Eukaryota</taxon>
        <taxon>Metazoa</taxon>
        <taxon>Ecdysozoa</taxon>
        <taxon>Arthropoda</taxon>
        <taxon>Hexapoda</taxon>
        <taxon>Insecta</taxon>
        <taxon>Pterygota</taxon>
        <taxon>Neoptera</taxon>
        <taxon>Paraneoptera</taxon>
        <taxon>Psocodea</taxon>
        <taxon>Troctomorpha</taxon>
        <taxon>Phthiraptera</taxon>
        <taxon>Anoplura</taxon>
        <taxon>Polyplacidae</taxon>
        <taxon>Polyplax</taxon>
    </lineage>
</organism>
<proteinExistence type="predicted"/>
<accession>A0AAN8S0F6</accession>
<feature type="region of interest" description="Disordered" evidence="1">
    <location>
        <begin position="34"/>
        <end position="91"/>
    </location>
</feature>
<dbReference type="Proteomes" id="UP001372834">
    <property type="component" value="Unassembled WGS sequence"/>
</dbReference>
<evidence type="ECO:0000256" key="1">
    <source>
        <dbReference type="SAM" id="MobiDB-lite"/>
    </source>
</evidence>
<protein>
    <submittedName>
        <fullName evidence="2">Uncharacterized protein</fullName>
    </submittedName>
</protein>
<evidence type="ECO:0000313" key="2">
    <source>
        <dbReference type="EMBL" id="KAK6621330.1"/>
    </source>
</evidence>
<dbReference type="EMBL" id="JAWJWE010000039">
    <property type="protein sequence ID" value="KAK6621330.1"/>
    <property type="molecule type" value="Genomic_DNA"/>
</dbReference>
<feature type="compositionally biased region" description="Polar residues" evidence="1">
    <location>
        <begin position="36"/>
        <end position="47"/>
    </location>
</feature>